<geneLocation type="plasmid" evidence="3 4">
    <name>pSCATT</name>
</geneLocation>
<keyword evidence="3" id="KW-0614">Plasmid</keyword>
<feature type="domain" description="Glycoside-hydrolase family GH114 TIM-barrel" evidence="2">
    <location>
        <begin position="52"/>
        <end position="292"/>
    </location>
</feature>
<gene>
    <name evidence="3" type="ordered locus">SCATT_p12890</name>
</gene>
<organism evidence="3 4">
    <name type="scientific">Streptantibioticus cattleyicolor (strain ATCC 35852 / DSM 46488 / JCM 4925 / NBRC 14057 / NRRL 8057)</name>
    <name type="common">Streptomyces cattleya</name>
    <dbReference type="NCBI Taxonomy" id="1003195"/>
    <lineage>
        <taxon>Bacteria</taxon>
        <taxon>Bacillati</taxon>
        <taxon>Actinomycetota</taxon>
        <taxon>Actinomycetes</taxon>
        <taxon>Kitasatosporales</taxon>
        <taxon>Streptomycetaceae</taxon>
        <taxon>Streptantibioticus</taxon>
    </lineage>
</organism>
<dbReference type="Gene3D" id="3.20.20.70">
    <property type="entry name" value="Aldolase class I"/>
    <property type="match status" value="1"/>
</dbReference>
<reference evidence="4" key="1">
    <citation type="submission" date="2011-12" db="EMBL/GenBank/DDBJ databases">
        <title>Complete genome sequence of Streptomyces cattleya strain DSM 46488.</title>
        <authorList>
            <person name="Ou H.-Y."/>
            <person name="Li P."/>
            <person name="Zhao C."/>
            <person name="O'Hagan D."/>
            <person name="Deng Z."/>
        </authorList>
    </citation>
    <scope>NUCLEOTIDE SEQUENCE [LARGE SCALE GENOMIC DNA]</scope>
    <source>
        <strain evidence="4">ATCC 35852 / DSM 46488 / JCM 4925 / NBRC 14057 / NRRL 8057</strain>
        <plasmid evidence="4">Plasmid pSCATT</plasmid>
    </source>
</reference>
<dbReference type="PANTHER" id="PTHR35273:SF2">
    <property type="entry name" value="ALPHA-GALACTOSIDASE"/>
    <property type="match status" value="1"/>
</dbReference>
<protein>
    <submittedName>
        <fullName evidence="3">TM1410 hypothetical-related protein</fullName>
    </submittedName>
</protein>
<dbReference type="InterPro" id="IPR004352">
    <property type="entry name" value="GH114_TIM-barrel"/>
</dbReference>
<proteinExistence type="predicted"/>
<dbReference type="SUPFAM" id="SSF51445">
    <property type="entry name" value="(Trans)glycosidases"/>
    <property type="match status" value="1"/>
</dbReference>
<feature type="chain" id="PRO_5003378903" evidence="1">
    <location>
        <begin position="31"/>
        <end position="299"/>
    </location>
</feature>
<evidence type="ECO:0000313" key="4">
    <source>
        <dbReference type="Proteomes" id="UP000007842"/>
    </source>
</evidence>
<keyword evidence="4" id="KW-1185">Reference proteome</keyword>
<dbReference type="PATRIC" id="fig|1003195.11.peg.434"/>
<dbReference type="Pfam" id="PF03537">
    <property type="entry name" value="Glyco_hydro_114"/>
    <property type="match status" value="1"/>
</dbReference>
<accession>F8JLT4</accession>
<name>F8JLT4_STREN</name>
<dbReference type="PANTHER" id="PTHR35273">
    <property type="entry name" value="ALPHA-1,4 POLYGALACTOSAMINIDASE, PUTATIVE (AFU_ORTHOLOGUE AFUA_3G07890)-RELATED"/>
    <property type="match status" value="1"/>
</dbReference>
<dbReference type="RefSeq" id="WP_014150906.1">
    <property type="nucleotide sequence ID" value="NC_016113.1"/>
</dbReference>
<dbReference type="HOGENOM" id="CLU_051214_1_1_11"/>
<dbReference type="InterPro" id="IPR013785">
    <property type="entry name" value="Aldolase_TIM"/>
</dbReference>
<sequence length="299" mass="33075">MSVSRRTGRLLTAGATAALLAISLAPHASAATPAMPKPVACAGCWHPDVKTSWDWVLRSVPTTFRKVDMYDVDGFNTPADTVAKLHAQGTKAVCYISAGSYEDWRPDAKQFPAAVLGNSNGWKGEKWLDVREIQKSDSALRKIMDARLDMCRQKGFDAVELDNIDGYANNTSFKITKDDQLYFNSTLANDTHQRGMSVLQKNDNEQIPKLLPYFDAALNEECNQFSECTTDDNGAYGLDQYVNAGKPVFNAEYQGDHVDNDPSKPLMTPSLFCPKDNANDFNGVFFAKDLDNSVYQACR</sequence>
<dbReference type="Proteomes" id="UP000007842">
    <property type="component" value="Plasmid pSCATT"/>
</dbReference>
<dbReference type="OrthoDB" id="319933at2"/>
<dbReference type="AlphaFoldDB" id="F8JLT4"/>
<keyword evidence="1" id="KW-0732">Signal</keyword>
<evidence type="ECO:0000259" key="2">
    <source>
        <dbReference type="Pfam" id="PF03537"/>
    </source>
</evidence>
<feature type="signal peptide" evidence="1">
    <location>
        <begin position="1"/>
        <end position="30"/>
    </location>
</feature>
<evidence type="ECO:0000256" key="1">
    <source>
        <dbReference type="SAM" id="SignalP"/>
    </source>
</evidence>
<dbReference type="KEGG" id="scy:SCATT_p12890"/>
<accession>G8XFM1</accession>
<dbReference type="PROSITE" id="PS51318">
    <property type="entry name" value="TAT"/>
    <property type="match status" value="1"/>
</dbReference>
<dbReference type="KEGG" id="sct:SCAT_p0451"/>
<dbReference type="InterPro" id="IPR006311">
    <property type="entry name" value="TAT_signal"/>
</dbReference>
<evidence type="ECO:0000313" key="3">
    <source>
        <dbReference type="EMBL" id="AEW99482.1"/>
    </source>
</evidence>
<dbReference type="EMBL" id="CP003229">
    <property type="protein sequence ID" value="AEW99482.1"/>
    <property type="molecule type" value="Genomic_DNA"/>
</dbReference>
<dbReference type="InterPro" id="IPR017853">
    <property type="entry name" value="GH"/>
</dbReference>